<organism evidence="1 2">
    <name type="scientific">Lapidilactobacillus gannanensis</name>
    <dbReference type="NCBI Taxonomy" id="2486002"/>
    <lineage>
        <taxon>Bacteria</taxon>
        <taxon>Bacillati</taxon>
        <taxon>Bacillota</taxon>
        <taxon>Bacilli</taxon>
        <taxon>Lactobacillales</taxon>
        <taxon>Lactobacillaceae</taxon>
        <taxon>Lapidilactobacillus</taxon>
    </lineage>
</organism>
<protein>
    <submittedName>
        <fullName evidence="1">Uncharacterized protein</fullName>
    </submittedName>
</protein>
<dbReference type="Proteomes" id="UP001597191">
    <property type="component" value="Unassembled WGS sequence"/>
</dbReference>
<gene>
    <name evidence="1" type="ORF">ACFQ4R_09955</name>
</gene>
<evidence type="ECO:0000313" key="1">
    <source>
        <dbReference type="EMBL" id="MFD1411904.1"/>
    </source>
</evidence>
<name>A0ABW4BPP1_9LACO</name>
<evidence type="ECO:0000313" key="2">
    <source>
        <dbReference type="Proteomes" id="UP001597191"/>
    </source>
</evidence>
<reference evidence="2" key="1">
    <citation type="journal article" date="2019" name="Int. J. Syst. Evol. Microbiol.">
        <title>The Global Catalogue of Microorganisms (GCM) 10K type strain sequencing project: providing services to taxonomists for standard genome sequencing and annotation.</title>
        <authorList>
            <consortium name="The Broad Institute Genomics Platform"/>
            <consortium name="The Broad Institute Genome Sequencing Center for Infectious Disease"/>
            <person name="Wu L."/>
            <person name="Ma J."/>
        </authorList>
    </citation>
    <scope>NUCLEOTIDE SEQUENCE [LARGE SCALE GENOMIC DNA]</scope>
    <source>
        <strain evidence="2">CCM 8937</strain>
    </source>
</reference>
<dbReference type="EMBL" id="JBHTOH010000090">
    <property type="protein sequence ID" value="MFD1411904.1"/>
    <property type="molecule type" value="Genomic_DNA"/>
</dbReference>
<accession>A0ABW4BPP1</accession>
<proteinExistence type="predicted"/>
<sequence>MPHLKWIQISADQYLQNLIEHDVPQKIATALVQTSRYQRQPKQLYADLIARETVAGKVKLSDFVQEYVAAIHGHGDQQANTIAD</sequence>
<dbReference type="RefSeq" id="WP_125649531.1">
    <property type="nucleotide sequence ID" value="NZ_JBHTOH010000090.1"/>
</dbReference>
<keyword evidence="2" id="KW-1185">Reference proteome</keyword>
<comment type="caution">
    <text evidence="1">The sequence shown here is derived from an EMBL/GenBank/DDBJ whole genome shotgun (WGS) entry which is preliminary data.</text>
</comment>